<name>A0A8T3AAD6_DENNO</name>
<dbReference type="Gene3D" id="2.60.40.150">
    <property type="entry name" value="C2 domain"/>
    <property type="match status" value="1"/>
</dbReference>
<evidence type="ECO:0000259" key="1">
    <source>
        <dbReference type="PROSITE" id="PS50004"/>
    </source>
</evidence>
<organism evidence="2 3">
    <name type="scientific">Dendrobium nobile</name>
    <name type="common">Orchid</name>
    <dbReference type="NCBI Taxonomy" id="94219"/>
    <lineage>
        <taxon>Eukaryota</taxon>
        <taxon>Viridiplantae</taxon>
        <taxon>Streptophyta</taxon>
        <taxon>Embryophyta</taxon>
        <taxon>Tracheophyta</taxon>
        <taxon>Spermatophyta</taxon>
        <taxon>Magnoliopsida</taxon>
        <taxon>Liliopsida</taxon>
        <taxon>Asparagales</taxon>
        <taxon>Orchidaceae</taxon>
        <taxon>Epidendroideae</taxon>
        <taxon>Malaxideae</taxon>
        <taxon>Dendrobiinae</taxon>
        <taxon>Dendrobium</taxon>
    </lineage>
</organism>
<feature type="domain" description="C2" evidence="1">
    <location>
        <begin position="33"/>
        <end position="156"/>
    </location>
</feature>
<dbReference type="PANTHER" id="PTHR46296:SF8">
    <property type="entry name" value="OS06G0297800 PROTEIN"/>
    <property type="match status" value="1"/>
</dbReference>
<dbReference type="Pfam" id="PF00168">
    <property type="entry name" value="C2"/>
    <property type="match status" value="1"/>
</dbReference>
<proteinExistence type="predicted"/>
<sequence>MDWKTTQHPCLPLLPPCHFPSPPRFVSLRHHSPLSETFQSPNSASSHAASYAAFLRISHLHSLIAVVDHESLRARVKLRAGNHNSRTKTVRGNRCFVWNEEFLFCVEEGTGEEEVEVKTFYEARCDGSEEQFVGCFRVPLSAVLDEGKKTLPPTWFSLEAKHFAHGTSKFEDSGAHIFSYSHLFFLVMRASLISISLPSLTNPMF</sequence>
<dbReference type="CDD" id="cd00030">
    <property type="entry name" value="C2"/>
    <property type="match status" value="1"/>
</dbReference>
<protein>
    <recommendedName>
        <fullName evidence="1">C2 domain-containing protein</fullName>
    </recommendedName>
</protein>
<dbReference type="InterPro" id="IPR044511">
    <property type="entry name" value="At1g03370/At5g50170-like"/>
</dbReference>
<evidence type="ECO:0000313" key="3">
    <source>
        <dbReference type="Proteomes" id="UP000829196"/>
    </source>
</evidence>
<dbReference type="EMBL" id="JAGYWB010000018">
    <property type="protein sequence ID" value="KAI0492762.1"/>
    <property type="molecule type" value="Genomic_DNA"/>
</dbReference>
<reference evidence="2" key="1">
    <citation type="journal article" date="2022" name="Front. Genet.">
        <title>Chromosome-Scale Assembly of the Dendrobium nobile Genome Provides Insights Into the Molecular Mechanism of the Biosynthesis of the Medicinal Active Ingredient of Dendrobium.</title>
        <authorList>
            <person name="Xu Q."/>
            <person name="Niu S.-C."/>
            <person name="Li K.-L."/>
            <person name="Zheng P.-J."/>
            <person name="Zhang X.-J."/>
            <person name="Jia Y."/>
            <person name="Liu Y."/>
            <person name="Niu Y.-X."/>
            <person name="Yu L.-H."/>
            <person name="Chen D.-F."/>
            <person name="Zhang G.-Q."/>
        </authorList>
    </citation>
    <scope>NUCLEOTIDE SEQUENCE</scope>
    <source>
        <tissue evidence="2">Leaf</tissue>
    </source>
</reference>
<dbReference type="InterPro" id="IPR035892">
    <property type="entry name" value="C2_domain_sf"/>
</dbReference>
<dbReference type="PROSITE" id="PS50004">
    <property type="entry name" value="C2"/>
    <property type="match status" value="1"/>
</dbReference>
<comment type="caution">
    <text evidence="2">The sequence shown here is derived from an EMBL/GenBank/DDBJ whole genome shotgun (WGS) entry which is preliminary data.</text>
</comment>
<gene>
    <name evidence="2" type="ORF">KFK09_027038</name>
</gene>
<dbReference type="SUPFAM" id="SSF49562">
    <property type="entry name" value="C2 domain (Calcium/lipid-binding domain, CaLB)"/>
    <property type="match status" value="1"/>
</dbReference>
<dbReference type="InterPro" id="IPR000008">
    <property type="entry name" value="C2_dom"/>
</dbReference>
<evidence type="ECO:0000313" key="2">
    <source>
        <dbReference type="EMBL" id="KAI0492762.1"/>
    </source>
</evidence>
<keyword evidence="3" id="KW-1185">Reference proteome</keyword>
<dbReference type="Proteomes" id="UP000829196">
    <property type="component" value="Unassembled WGS sequence"/>
</dbReference>
<accession>A0A8T3AAD6</accession>
<dbReference type="SMR" id="A0A8T3AAD6"/>
<dbReference type="PANTHER" id="PTHR46296">
    <property type="entry name" value="BNAA05G37250D PROTEIN"/>
    <property type="match status" value="1"/>
</dbReference>
<dbReference type="AlphaFoldDB" id="A0A8T3AAD6"/>